<dbReference type="Proteomes" id="UP000298030">
    <property type="component" value="Unassembled WGS sequence"/>
</dbReference>
<dbReference type="GO" id="GO:0031122">
    <property type="term" value="P:cytoplasmic microtubule organization"/>
    <property type="evidence" value="ECO:0007669"/>
    <property type="project" value="TreeGrafter"/>
</dbReference>
<name>A0A4Y7TTU2_COPMI</name>
<evidence type="ECO:0000256" key="1">
    <source>
        <dbReference type="ARBA" id="ARBA00010337"/>
    </source>
</evidence>
<gene>
    <name evidence="7" type="ORF">FA13DRAFT_1682189</name>
</gene>
<dbReference type="PANTHER" id="PTHR19302">
    <property type="entry name" value="GAMMA TUBULIN COMPLEX PROTEIN"/>
    <property type="match status" value="1"/>
</dbReference>
<keyword evidence="8" id="KW-1185">Reference proteome</keyword>
<evidence type="ECO:0000256" key="2">
    <source>
        <dbReference type="ARBA" id="ARBA00022490"/>
    </source>
</evidence>
<evidence type="ECO:0000256" key="5">
    <source>
        <dbReference type="RuleBase" id="RU363050"/>
    </source>
</evidence>
<dbReference type="GO" id="GO:0051321">
    <property type="term" value="P:meiotic cell cycle"/>
    <property type="evidence" value="ECO:0007669"/>
    <property type="project" value="TreeGrafter"/>
</dbReference>
<dbReference type="Pfam" id="PF04130">
    <property type="entry name" value="GCP_C_terminal"/>
    <property type="match status" value="1"/>
</dbReference>
<accession>A0A4Y7TTU2</accession>
<dbReference type="GO" id="GO:0051225">
    <property type="term" value="P:spindle assembly"/>
    <property type="evidence" value="ECO:0007669"/>
    <property type="project" value="TreeGrafter"/>
</dbReference>
<dbReference type="InterPro" id="IPR042241">
    <property type="entry name" value="GCP_C_sf"/>
</dbReference>
<evidence type="ECO:0000259" key="6">
    <source>
        <dbReference type="Pfam" id="PF04130"/>
    </source>
</evidence>
<dbReference type="GO" id="GO:0005874">
    <property type="term" value="C:microtubule"/>
    <property type="evidence" value="ECO:0007669"/>
    <property type="project" value="UniProtKB-KW"/>
</dbReference>
<organism evidence="7 8">
    <name type="scientific">Coprinellus micaceus</name>
    <name type="common">Glistening ink-cap mushroom</name>
    <name type="synonym">Coprinus micaceus</name>
    <dbReference type="NCBI Taxonomy" id="71717"/>
    <lineage>
        <taxon>Eukaryota</taxon>
        <taxon>Fungi</taxon>
        <taxon>Dikarya</taxon>
        <taxon>Basidiomycota</taxon>
        <taxon>Agaricomycotina</taxon>
        <taxon>Agaricomycetes</taxon>
        <taxon>Agaricomycetidae</taxon>
        <taxon>Agaricales</taxon>
        <taxon>Agaricineae</taxon>
        <taxon>Psathyrellaceae</taxon>
        <taxon>Coprinellus</taxon>
    </lineage>
</organism>
<comment type="subcellular location">
    <subcellularLocation>
        <location evidence="5">Cytoplasm</location>
        <location evidence="5">Cytoskeleton</location>
        <location evidence="5">Microtubule organizing center</location>
    </subcellularLocation>
</comment>
<dbReference type="GO" id="GO:0000922">
    <property type="term" value="C:spindle pole"/>
    <property type="evidence" value="ECO:0007669"/>
    <property type="project" value="InterPro"/>
</dbReference>
<dbReference type="GO" id="GO:0043015">
    <property type="term" value="F:gamma-tubulin binding"/>
    <property type="evidence" value="ECO:0007669"/>
    <property type="project" value="InterPro"/>
</dbReference>
<dbReference type="PANTHER" id="PTHR19302:SF70">
    <property type="entry name" value="GAMMA-TUBULIN COMPLEX COMPONENT 6"/>
    <property type="match status" value="1"/>
</dbReference>
<comment type="similarity">
    <text evidence="1 5">Belongs to the TUBGCP family.</text>
</comment>
<evidence type="ECO:0000256" key="4">
    <source>
        <dbReference type="ARBA" id="ARBA00023212"/>
    </source>
</evidence>
<protein>
    <recommendedName>
        <fullName evidence="5">Spindle pole body component</fullName>
    </recommendedName>
</protein>
<dbReference type="GO" id="GO:0051011">
    <property type="term" value="F:microtubule minus-end binding"/>
    <property type="evidence" value="ECO:0007669"/>
    <property type="project" value="TreeGrafter"/>
</dbReference>
<reference evidence="7 8" key="1">
    <citation type="journal article" date="2019" name="Nat. Ecol. Evol.">
        <title>Megaphylogeny resolves global patterns of mushroom evolution.</title>
        <authorList>
            <person name="Varga T."/>
            <person name="Krizsan K."/>
            <person name="Foldi C."/>
            <person name="Dima B."/>
            <person name="Sanchez-Garcia M."/>
            <person name="Sanchez-Ramirez S."/>
            <person name="Szollosi G.J."/>
            <person name="Szarkandi J.G."/>
            <person name="Papp V."/>
            <person name="Albert L."/>
            <person name="Andreopoulos W."/>
            <person name="Angelini C."/>
            <person name="Antonin V."/>
            <person name="Barry K.W."/>
            <person name="Bougher N.L."/>
            <person name="Buchanan P."/>
            <person name="Buyck B."/>
            <person name="Bense V."/>
            <person name="Catcheside P."/>
            <person name="Chovatia M."/>
            <person name="Cooper J."/>
            <person name="Damon W."/>
            <person name="Desjardin D."/>
            <person name="Finy P."/>
            <person name="Geml J."/>
            <person name="Haridas S."/>
            <person name="Hughes K."/>
            <person name="Justo A."/>
            <person name="Karasinski D."/>
            <person name="Kautmanova I."/>
            <person name="Kiss B."/>
            <person name="Kocsube S."/>
            <person name="Kotiranta H."/>
            <person name="LaButti K.M."/>
            <person name="Lechner B.E."/>
            <person name="Liimatainen K."/>
            <person name="Lipzen A."/>
            <person name="Lukacs Z."/>
            <person name="Mihaltcheva S."/>
            <person name="Morgado L.N."/>
            <person name="Niskanen T."/>
            <person name="Noordeloos M.E."/>
            <person name="Ohm R.A."/>
            <person name="Ortiz-Santana B."/>
            <person name="Ovrebo C."/>
            <person name="Racz N."/>
            <person name="Riley R."/>
            <person name="Savchenko A."/>
            <person name="Shiryaev A."/>
            <person name="Soop K."/>
            <person name="Spirin V."/>
            <person name="Szebenyi C."/>
            <person name="Tomsovsky M."/>
            <person name="Tulloss R.E."/>
            <person name="Uehling J."/>
            <person name="Grigoriev I.V."/>
            <person name="Vagvolgyi C."/>
            <person name="Papp T."/>
            <person name="Martin F.M."/>
            <person name="Miettinen O."/>
            <person name="Hibbett D.S."/>
            <person name="Nagy L.G."/>
        </authorList>
    </citation>
    <scope>NUCLEOTIDE SEQUENCE [LARGE SCALE GENOMIC DNA]</scope>
    <source>
        <strain evidence="7 8">FP101781</strain>
    </source>
</reference>
<evidence type="ECO:0000313" key="8">
    <source>
        <dbReference type="Proteomes" id="UP000298030"/>
    </source>
</evidence>
<dbReference type="InterPro" id="IPR040457">
    <property type="entry name" value="GCP_C"/>
</dbReference>
<keyword evidence="3 5" id="KW-0493">Microtubule</keyword>
<sequence>MWFTTPTDLEPLPKLNLGGDTEDLPQIRPAFFFTPLGDKPQDPILEAIRLAQSKPPARNPYYNAPPSTRDVGIPKELAILTADLGGLNEVGVEGEEGAKSAKSPVAFWSSVFEYQRQASSSILSWDRLRPTHSSRATTTAFLSEQDDRVFASARYSLHPESSQSAHEVSLDELHRSLRMTTIGASSRLFKWDPTQDRFAYVAEGTRNLRIKERDEVISASIIDRFLSIGMLLRRLEEFIKVLQLRTVKDGPTVHALAHALSTVLVYLRETMFKVSFSDDPNYMTAVWSKYAPYEDILTALSDLYGRGPSVLPEDYPAFDSSPVNIISLIYQQLSSQLERQSGTIIQAIFAYILEATSKGYLHEVCISVGFGGQPMKSPPRVDEDSEDYYALDDEGEPEEDVFQELARIQTTFPDFFPKPLLDLLPTAQKSLILLRRARPDHPLLGEESKHKRVRWLWTEHDVITAWDEVHGSTPFSSAPASSFQTPAVTRSNIGPTYPPEIAASFRIFDMDPGSFRTESALQVIDRSSSILEAFIEQFPAHFPPVTPTLEHLTSLVFRKLLDHTSTLSTTLLSIFLTSSDNLNFHLHLRLLRGYLLATEPAFKMRLLEALFSDRGEYVVDEGAHGMSIRSARRRRTKTGKPKESKQPWAVGISGSLLEREIWPPVGGDLSFFLRTVIMDSLETHGGRNVDHEQVSEVGDVDSRSVVSGSRDGERRRQHVVLEEAAWRVGFAIRDLPVGNGREGWMNPLSIEALDFLYIDYKPPRPMDVLISPHILEKYQRIFAFILRLFRVECAVKSLFRMMNDPSTSPFPTLAKHRKMVLHFGFIAQSFVATLSSYVFDTAIGGNFDPFLDQLSSSTASEHPDGSDSRPPPTTAGSTRFTDVFELASAHSVLLDRILTACLLRSGQKAVGDLLGQALELVLEFCVVVGELHRGRLAEYEAAGMVEDIYVKFRAKMATFAKVLKSLVDKGPSSTTIWALEGHAVGTRRPTGGTAALHHLLMRLDLGAWWTQGR</sequence>
<dbReference type="Gene3D" id="1.20.120.1900">
    <property type="entry name" value="Gamma-tubulin complex, C-terminal domain"/>
    <property type="match status" value="1"/>
</dbReference>
<dbReference type="EMBL" id="QPFP01000004">
    <property type="protein sequence ID" value="TEB37344.1"/>
    <property type="molecule type" value="Genomic_DNA"/>
</dbReference>
<keyword evidence="4 5" id="KW-0206">Cytoskeleton</keyword>
<evidence type="ECO:0000313" key="7">
    <source>
        <dbReference type="EMBL" id="TEB37344.1"/>
    </source>
</evidence>
<dbReference type="GO" id="GO:0005816">
    <property type="term" value="C:spindle pole body"/>
    <property type="evidence" value="ECO:0007669"/>
    <property type="project" value="UniProtKB-ARBA"/>
</dbReference>
<dbReference type="GO" id="GO:0007020">
    <property type="term" value="P:microtubule nucleation"/>
    <property type="evidence" value="ECO:0007669"/>
    <property type="project" value="InterPro"/>
</dbReference>
<dbReference type="AlphaFoldDB" id="A0A4Y7TTU2"/>
<comment type="caution">
    <text evidence="7">The sequence shown here is derived from an EMBL/GenBank/DDBJ whole genome shotgun (WGS) entry which is preliminary data.</text>
</comment>
<evidence type="ECO:0000256" key="3">
    <source>
        <dbReference type="ARBA" id="ARBA00022701"/>
    </source>
</evidence>
<dbReference type="GO" id="GO:0000278">
    <property type="term" value="P:mitotic cell cycle"/>
    <property type="evidence" value="ECO:0007669"/>
    <property type="project" value="TreeGrafter"/>
</dbReference>
<dbReference type="OrthoDB" id="775571at2759"/>
<keyword evidence="2 5" id="KW-0963">Cytoplasm</keyword>
<dbReference type="GO" id="GO:0000930">
    <property type="term" value="C:gamma-tubulin complex"/>
    <property type="evidence" value="ECO:0007669"/>
    <property type="project" value="TreeGrafter"/>
</dbReference>
<proteinExistence type="inferred from homology"/>
<dbReference type="STRING" id="71717.A0A4Y7TTU2"/>
<feature type="domain" description="Gamma tubulin complex component C-terminal" evidence="6">
    <location>
        <begin position="586"/>
        <end position="1009"/>
    </location>
</feature>
<dbReference type="InterPro" id="IPR007259">
    <property type="entry name" value="GCP"/>
</dbReference>